<evidence type="ECO:0000256" key="1">
    <source>
        <dbReference type="ARBA" id="ARBA00009437"/>
    </source>
</evidence>
<dbReference type="OrthoDB" id="7506954at2"/>
<dbReference type="PROSITE" id="PS50931">
    <property type="entry name" value="HTH_LYSR"/>
    <property type="match status" value="1"/>
</dbReference>
<dbReference type="SUPFAM" id="SSF46785">
    <property type="entry name" value="Winged helix' DNA-binding domain"/>
    <property type="match status" value="1"/>
</dbReference>
<dbReference type="InterPro" id="IPR036388">
    <property type="entry name" value="WH-like_DNA-bd_sf"/>
</dbReference>
<keyword evidence="4" id="KW-0804">Transcription</keyword>
<keyword evidence="3" id="KW-0238">DNA-binding</keyword>
<organism evidence="6 7">
    <name type="scientific">Paracoccus siganidrum</name>
    <dbReference type="NCBI Taxonomy" id="1276757"/>
    <lineage>
        <taxon>Bacteria</taxon>
        <taxon>Pseudomonadati</taxon>
        <taxon>Pseudomonadota</taxon>
        <taxon>Alphaproteobacteria</taxon>
        <taxon>Rhodobacterales</taxon>
        <taxon>Paracoccaceae</taxon>
        <taxon>Paracoccus</taxon>
    </lineage>
</organism>
<evidence type="ECO:0000256" key="3">
    <source>
        <dbReference type="ARBA" id="ARBA00023125"/>
    </source>
</evidence>
<feature type="domain" description="HTH lysR-type" evidence="5">
    <location>
        <begin position="18"/>
        <end position="74"/>
    </location>
</feature>
<dbReference type="GO" id="GO:0000976">
    <property type="term" value="F:transcription cis-regulatory region binding"/>
    <property type="evidence" value="ECO:0007669"/>
    <property type="project" value="TreeGrafter"/>
</dbReference>
<dbReference type="GO" id="GO:0003700">
    <property type="term" value="F:DNA-binding transcription factor activity"/>
    <property type="evidence" value="ECO:0007669"/>
    <property type="project" value="InterPro"/>
</dbReference>
<dbReference type="PANTHER" id="PTHR30126:SF98">
    <property type="entry name" value="HTH-TYPE TRANSCRIPTIONAL ACTIVATOR BAUR"/>
    <property type="match status" value="1"/>
</dbReference>
<dbReference type="InterPro" id="IPR000847">
    <property type="entry name" value="LysR_HTH_N"/>
</dbReference>
<evidence type="ECO:0000259" key="5">
    <source>
        <dbReference type="PROSITE" id="PS50931"/>
    </source>
</evidence>
<accession>A0A419ABD3</accession>
<comment type="caution">
    <text evidence="6">The sequence shown here is derived from an EMBL/GenBank/DDBJ whole genome shotgun (WGS) entry which is preliminary data.</text>
</comment>
<reference evidence="7" key="1">
    <citation type="submission" date="2018-09" db="EMBL/GenBank/DDBJ databases">
        <title>Paracoccus onubensis nov. sp. a moderate halophilic bacterium isolated from Gruta de las Maravillas (Aracena, Spain).</title>
        <authorList>
            <person name="Jurado V."/>
            <person name="Gutierrez-Patricio S."/>
            <person name="Gonzalez-Pimentel J.L."/>
            <person name="Miller A.Z."/>
            <person name="Laiz L."/>
            <person name="Saiz-Jimenez C."/>
        </authorList>
    </citation>
    <scope>NUCLEOTIDE SEQUENCE [LARGE SCALE GENOMIC DNA]</scope>
    <source>
        <strain evidence="7">DSM 26381</strain>
    </source>
</reference>
<dbReference type="Pfam" id="PF03466">
    <property type="entry name" value="LysR_substrate"/>
    <property type="match status" value="1"/>
</dbReference>
<dbReference type="InterPro" id="IPR005119">
    <property type="entry name" value="LysR_subst-bd"/>
</dbReference>
<proteinExistence type="inferred from homology"/>
<protein>
    <submittedName>
        <fullName evidence="6">LysR family transcriptional regulator</fullName>
    </submittedName>
</protein>
<dbReference type="EMBL" id="QZEW01000008">
    <property type="protein sequence ID" value="RJL20763.1"/>
    <property type="molecule type" value="Genomic_DNA"/>
</dbReference>
<evidence type="ECO:0000256" key="2">
    <source>
        <dbReference type="ARBA" id="ARBA00023015"/>
    </source>
</evidence>
<comment type="similarity">
    <text evidence="1">Belongs to the LysR transcriptional regulatory family.</text>
</comment>
<keyword evidence="2" id="KW-0805">Transcription regulation</keyword>
<dbReference type="PANTHER" id="PTHR30126">
    <property type="entry name" value="HTH-TYPE TRANSCRIPTIONAL REGULATOR"/>
    <property type="match status" value="1"/>
</dbReference>
<keyword evidence="7" id="KW-1185">Reference proteome</keyword>
<dbReference type="AlphaFoldDB" id="A0A419ABD3"/>
<sequence>MPEARGKPRAAVPVETADLRLIRIFLRVVEAGGLSAAQSDLNLALSSISEKIAALEARFGLKLCKRGRGGFSLTPAGEDFYKEAQRLVATMEQFSTRIAGLSSQLPRNLTLGIVDTIITDPLCPVAGAVALFAERAPSVHLEVITLPPGELLREVIGQKIDLAVGSFPRAVLGLDYLDLHDEPHHLYCAQGHPLFNVPDHDIGIDTVREHRIIARSYWAARDIRIFAIAAPHATVANIEAEAHLILSGAYLGHLPAHFAAQFAGRLRPLRPDLLSYAAHFQIAARQDWQDRAAIRCFIEALQQTSRDLMRR</sequence>
<gene>
    <name evidence="6" type="ORF">D3P05_02695</name>
</gene>
<dbReference type="Gene3D" id="3.40.190.290">
    <property type="match status" value="1"/>
</dbReference>
<evidence type="ECO:0000313" key="6">
    <source>
        <dbReference type="EMBL" id="RJL20763.1"/>
    </source>
</evidence>
<dbReference type="CDD" id="cd05466">
    <property type="entry name" value="PBP2_LTTR_substrate"/>
    <property type="match status" value="1"/>
</dbReference>
<dbReference type="SUPFAM" id="SSF53850">
    <property type="entry name" value="Periplasmic binding protein-like II"/>
    <property type="match status" value="1"/>
</dbReference>
<dbReference type="RefSeq" id="WP_119896647.1">
    <property type="nucleotide sequence ID" value="NZ_QNRC01000017.1"/>
</dbReference>
<dbReference type="Proteomes" id="UP000283587">
    <property type="component" value="Unassembled WGS sequence"/>
</dbReference>
<dbReference type="InterPro" id="IPR036390">
    <property type="entry name" value="WH_DNA-bd_sf"/>
</dbReference>
<evidence type="ECO:0000256" key="4">
    <source>
        <dbReference type="ARBA" id="ARBA00023163"/>
    </source>
</evidence>
<dbReference type="Pfam" id="PF00126">
    <property type="entry name" value="HTH_1"/>
    <property type="match status" value="1"/>
</dbReference>
<name>A0A419ABD3_9RHOB</name>
<evidence type="ECO:0000313" key="7">
    <source>
        <dbReference type="Proteomes" id="UP000283587"/>
    </source>
</evidence>
<dbReference type="Gene3D" id="1.10.10.10">
    <property type="entry name" value="Winged helix-like DNA-binding domain superfamily/Winged helix DNA-binding domain"/>
    <property type="match status" value="1"/>
</dbReference>